<evidence type="ECO:0000313" key="2">
    <source>
        <dbReference type="EMBL" id="GGO42307.1"/>
    </source>
</evidence>
<dbReference type="Proteomes" id="UP000631535">
    <property type="component" value="Unassembled WGS sequence"/>
</dbReference>
<reference evidence="3" key="1">
    <citation type="journal article" date="2019" name="Int. J. Syst. Evol. Microbiol.">
        <title>The Global Catalogue of Microorganisms (GCM) 10K type strain sequencing project: providing services to taxonomists for standard genome sequencing and annotation.</title>
        <authorList>
            <consortium name="The Broad Institute Genomics Platform"/>
            <consortium name="The Broad Institute Genome Sequencing Center for Infectious Disease"/>
            <person name="Wu L."/>
            <person name="Ma J."/>
        </authorList>
    </citation>
    <scope>NUCLEOTIDE SEQUENCE [LARGE SCALE GENOMIC DNA]</scope>
    <source>
        <strain evidence="3">CGMCC 4.7178</strain>
    </source>
</reference>
<name>A0ABQ2LRR7_9ACTN</name>
<accession>A0ABQ2LRR7</accession>
<feature type="region of interest" description="Disordered" evidence="1">
    <location>
        <begin position="84"/>
        <end position="103"/>
    </location>
</feature>
<feature type="compositionally biased region" description="Basic and acidic residues" evidence="1">
    <location>
        <begin position="84"/>
        <end position="94"/>
    </location>
</feature>
<evidence type="ECO:0000313" key="3">
    <source>
        <dbReference type="Proteomes" id="UP000631535"/>
    </source>
</evidence>
<evidence type="ECO:0000256" key="1">
    <source>
        <dbReference type="SAM" id="MobiDB-lite"/>
    </source>
</evidence>
<dbReference type="EMBL" id="BMMP01000001">
    <property type="protein sequence ID" value="GGO42307.1"/>
    <property type="molecule type" value="Genomic_DNA"/>
</dbReference>
<comment type="caution">
    <text evidence="2">The sequence shown here is derived from an EMBL/GenBank/DDBJ whole genome shotgun (WGS) entry which is preliminary data.</text>
</comment>
<protein>
    <submittedName>
        <fullName evidence="2">Uncharacterized protein</fullName>
    </submittedName>
</protein>
<keyword evidence="3" id="KW-1185">Reference proteome</keyword>
<gene>
    <name evidence="2" type="ORF">GCM10012287_02870</name>
</gene>
<sequence length="103" mass="11523">MNELDHDAVSVFEGDFETKAAEALATLRRLGVSSATVDTAVREIRYQEREARITAGYMSLYDYGVPRDVVNVLMLGSSPAPDGIEHDRKTHYFDPETGWSEAR</sequence>
<proteinExistence type="predicted"/>
<dbReference type="RefSeq" id="WP_189035176.1">
    <property type="nucleotide sequence ID" value="NZ_BMMP01000001.1"/>
</dbReference>
<organism evidence="2 3">
    <name type="scientific">Streptomyces daqingensis</name>
    <dbReference type="NCBI Taxonomy" id="1472640"/>
    <lineage>
        <taxon>Bacteria</taxon>
        <taxon>Bacillati</taxon>
        <taxon>Actinomycetota</taxon>
        <taxon>Actinomycetes</taxon>
        <taxon>Kitasatosporales</taxon>
        <taxon>Streptomycetaceae</taxon>
        <taxon>Streptomyces</taxon>
    </lineage>
</organism>